<dbReference type="PANTHER" id="PTHR10039:SF10">
    <property type="entry name" value="NACHT DOMAIN-CONTAINING PROTEIN"/>
    <property type="match status" value="1"/>
</dbReference>
<protein>
    <recommendedName>
        <fullName evidence="3">Nephrocystin 3-like N-terminal domain-containing protein</fullName>
    </recommendedName>
</protein>
<dbReference type="Gene3D" id="3.40.50.300">
    <property type="entry name" value="P-loop containing nucleotide triphosphate hydrolases"/>
    <property type="match status" value="1"/>
</dbReference>
<keyword evidence="5" id="KW-1185">Reference proteome</keyword>
<dbReference type="Proteomes" id="UP001201980">
    <property type="component" value="Unassembled WGS sequence"/>
</dbReference>
<evidence type="ECO:0000256" key="1">
    <source>
        <dbReference type="ARBA" id="ARBA00022737"/>
    </source>
</evidence>
<evidence type="ECO:0000256" key="2">
    <source>
        <dbReference type="SAM" id="MobiDB-lite"/>
    </source>
</evidence>
<evidence type="ECO:0000313" key="4">
    <source>
        <dbReference type="EMBL" id="KAJ2890888.1"/>
    </source>
</evidence>
<accession>A0AAD5RFD5</accession>
<dbReference type="Pfam" id="PF24883">
    <property type="entry name" value="NPHP3_N"/>
    <property type="match status" value="1"/>
</dbReference>
<comment type="caution">
    <text evidence="4">The sequence shown here is derived from an EMBL/GenBank/DDBJ whole genome shotgun (WGS) entry which is preliminary data.</text>
</comment>
<dbReference type="InterPro" id="IPR027417">
    <property type="entry name" value="P-loop_NTPase"/>
</dbReference>
<sequence length="1100" mass="123768">MDSTQSTAHFEVSPRPRNPDSRIVQIQWYHVIFGDAEEQPRHPSNDAQADSTRRTQANPNTIATNLGSGSQLVISSAGCDSPSRPQGDPVESIATGVDASQTKPDRSTPITVVHSSSPEQNFSVNQSAHHVDMDLAIVSSDLWSAAYREAVDNLGKDIDVAILKGDNVAQLFIQLEEIDKEATQDSAFLRGVTYLHSLQVPLERFKLAVDLVSPLANIEPATATVFGVIRSVTAIAISFSTADLEFAKQIGEMLEQISYIDDCDTLGQKGDRVDIYQASLRSSVFGVLFQTLSNIWQALVLVYQKLLEFYMVAFEMLTRKGVKLVMRMILENDRLPNIVDDFLRHADNLRKLVQKATWEIVEDIKSMLYDHEISRWLGSEKTRGQSQYHASLQEIRADQACAFLLTDAEFISWYRAPDSQQLVLLGDMGYGKTVTMAFLVDELHRRNKHQLPQSRICYHYCQDDETGQAIYIFSSLILSLLEQLPGLKRTFFEWYKQAVTSGIEPATNMKKLEEFLQGTLETLDRPLFIIIDGLDECDRASRNTLLKSLKILSQNSPRLKILLSSRPQEEILEQLKEIPKIELGSNAERDRVIVGKAVETRLSYLTGGVRALVTDRLSRLAYGSAIWTKMIVELIEVRGIRALGPMRAFLEKLPQPAQLSELYVDLFSRYTSNDSENQKLAANALAILAASRRPLSILELSWAASLGAARKQVATVASLAELVDHQRVMSMIQPFIARVDFSDVKERQVTLVHQSAREFIAREWASNRPGLQGVGISTATYQAPFPQHTTSLEANILDICIKYLLLEEIGHTDLFSEEQVAIEELPQEFDLFSDNDEPTDYDPACTWEVLEQGMINYDPTERGLGGLFVYASCHWIEHFGAITSESLPDLGDIEMLCQAGSTRIHNWIKQNCRPDCVIKPRIVFDSSLYDPLSITLLYGSDAILRDMLENSSFDKDKFLPDTAMAAADQILQWGDLSRLRTLFMGSKTGARLRNLDFFRLVMKQWFMLENRHQDWDVAFDLVNDALDVMAEEHWGNEVLRVAASTGCKPITWRLMDGSRRNAALRTELRRAIGEGVSGEQLDAMEHLLGPEGIETPNWKC</sequence>
<feature type="region of interest" description="Disordered" evidence="2">
    <location>
        <begin position="1"/>
        <end position="21"/>
    </location>
</feature>
<gene>
    <name evidence="4" type="ORF">MKZ38_001226</name>
</gene>
<feature type="compositionally biased region" description="Polar residues" evidence="2">
    <location>
        <begin position="98"/>
        <end position="108"/>
    </location>
</feature>
<evidence type="ECO:0000259" key="3">
    <source>
        <dbReference type="Pfam" id="PF24883"/>
    </source>
</evidence>
<name>A0AAD5RFD5_9PEZI</name>
<proteinExistence type="predicted"/>
<reference evidence="4" key="1">
    <citation type="submission" date="2022-07" db="EMBL/GenBank/DDBJ databases">
        <title>Draft genome sequence of Zalerion maritima ATCC 34329, a (micro)plastics degrading marine fungus.</title>
        <authorList>
            <person name="Paco A."/>
            <person name="Goncalves M.F.M."/>
            <person name="Rocha-Santos T.A.P."/>
            <person name="Alves A."/>
        </authorList>
    </citation>
    <scope>NUCLEOTIDE SEQUENCE</scope>
    <source>
        <strain evidence="4">ATCC 34329</strain>
    </source>
</reference>
<dbReference type="InterPro" id="IPR056884">
    <property type="entry name" value="NPHP3-like_N"/>
</dbReference>
<evidence type="ECO:0000313" key="5">
    <source>
        <dbReference type="Proteomes" id="UP001201980"/>
    </source>
</evidence>
<dbReference type="AlphaFoldDB" id="A0AAD5RFD5"/>
<dbReference type="PANTHER" id="PTHR10039">
    <property type="entry name" value="AMELOGENIN"/>
    <property type="match status" value="1"/>
</dbReference>
<organism evidence="4 5">
    <name type="scientific">Zalerion maritima</name>
    <dbReference type="NCBI Taxonomy" id="339359"/>
    <lineage>
        <taxon>Eukaryota</taxon>
        <taxon>Fungi</taxon>
        <taxon>Dikarya</taxon>
        <taxon>Ascomycota</taxon>
        <taxon>Pezizomycotina</taxon>
        <taxon>Sordariomycetes</taxon>
        <taxon>Lulworthiomycetidae</taxon>
        <taxon>Lulworthiales</taxon>
        <taxon>Lulworthiaceae</taxon>
        <taxon>Zalerion</taxon>
    </lineage>
</organism>
<dbReference type="SUPFAM" id="SSF52540">
    <property type="entry name" value="P-loop containing nucleoside triphosphate hydrolases"/>
    <property type="match status" value="1"/>
</dbReference>
<feature type="domain" description="Nephrocystin 3-like N-terminal" evidence="3">
    <location>
        <begin position="401"/>
        <end position="566"/>
    </location>
</feature>
<keyword evidence="1" id="KW-0677">Repeat</keyword>
<dbReference type="EMBL" id="JAKWBI020001317">
    <property type="protein sequence ID" value="KAJ2890888.1"/>
    <property type="molecule type" value="Genomic_DNA"/>
</dbReference>
<feature type="region of interest" description="Disordered" evidence="2">
    <location>
        <begin position="76"/>
        <end position="108"/>
    </location>
</feature>